<sequence>GWTSLTGKSLWNFVNYLDDKIQKILENIGTEKFIGIVTDADANINLARKQISQKYSHILNIRCVTTVYEMLKSVYQLEIYLKEIINKNLSVITNESVKTIICRKRGFFNDVYNLAKIFKPIKEAIIKLESRNAILADLFNSRFDEYEFDEYLLTYFLHPDYKGIGIQKNKFLRIATSAANIWQQIIKIPEIASQLKKYKHSKQQLGYTYCQEHTVEEIYQKLYNAQIEKDEKENKNEIKNQLNVNLNEYNEKDLDDKQET</sequence>
<accession>A0ACA9QFD3</accession>
<feature type="non-terminal residue" evidence="1">
    <location>
        <position position="1"/>
    </location>
</feature>
<gene>
    <name evidence="1" type="ORF">RPERSI_LOCUS14150</name>
</gene>
<feature type="non-terminal residue" evidence="1">
    <location>
        <position position="260"/>
    </location>
</feature>
<comment type="caution">
    <text evidence="1">The sequence shown here is derived from an EMBL/GenBank/DDBJ whole genome shotgun (WGS) entry which is preliminary data.</text>
</comment>
<dbReference type="Proteomes" id="UP000789920">
    <property type="component" value="Unassembled WGS sequence"/>
</dbReference>
<proteinExistence type="predicted"/>
<protein>
    <submittedName>
        <fullName evidence="1">36434_t:CDS:1</fullName>
    </submittedName>
</protein>
<dbReference type="EMBL" id="CAJVQC010032267">
    <property type="protein sequence ID" value="CAG8750647.1"/>
    <property type="molecule type" value="Genomic_DNA"/>
</dbReference>
<evidence type="ECO:0000313" key="2">
    <source>
        <dbReference type="Proteomes" id="UP000789920"/>
    </source>
</evidence>
<name>A0ACA9QFD3_9GLOM</name>
<keyword evidence="2" id="KW-1185">Reference proteome</keyword>
<evidence type="ECO:0000313" key="1">
    <source>
        <dbReference type="EMBL" id="CAG8750647.1"/>
    </source>
</evidence>
<reference evidence="1" key="1">
    <citation type="submission" date="2021-06" db="EMBL/GenBank/DDBJ databases">
        <authorList>
            <person name="Kallberg Y."/>
            <person name="Tangrot J."/>
            <person name="Rosling A."/>
        </authorList>
    </citation>
    <scope>NUCLEOTIDE SEQUENCE</scope>
    <source>
        <strain evidence="1">MA461A</strain>
    </source>
</reference>
<organism evidence="1 2">
    <name type="scientific">Racocetra persica</name>
    <dbReference type="NCBI Taxonomy" id="160502"/>
    <lineage>
        <taxon>Eukaryota</taxon>
        <taxon>Fungi</taxon>
        <taxon>Fungi incertae sedis</taxon>
        <taxon>Mucoromycota</taxon>
        <taxon>Glomeromycotina</taxon>
        <taxon>Glomeromycetes</taxon>
        <taxon>Diversisporales</taxon>
        <taxon>Gigasporaceae</taxon>
        <taxon>Racocetra</taxon>
    </lineage>
</organism>